<evidence type="ECO:0000313" key="4">
    <source>
        <dbReference type="Proteomes" id="UP000487268"/>
    </source>
</evidence>
<dbReference type="EMBL" id="WEGH01000008">
    <property type="protein sequence ID" value="MQY09845.1"/>
    <property type="molecule type" value="Genomic_DNA"/>
</dbReference>
<keyword evidence="4" id="KW-1185">Reference proteome</keyword>
<feature type="region of interest" description="Disordered" evidence="1">
    <location>
        <begin position="1"/>
        <end position="21"/>
    </location>
</feature>
<keyword evidence="2" id="KW-1133">Transmembrane helix</keyword>
<evidence type="ECO:0000313" key="3">
    <source>
        <dbReference type="EMBL" id="MQY09845.1"/>
    </source>
</evidence>
<gene>
    <name evidence="3" type="ORF">ACRB68_79740</name>
</gene>
<name>A0A7K0C8R4_9ACTN</name>
<keyword evidence="2" id="KW-0812">Transmembrane</keyword>
<feature type="transmembrane region" description="Helical" evidence="2">
    <location>
        <begin position="72"/>
        <end position="99"/>
    </location>
</feature>
<accession>A0A7K0C8R4</accession>
<evidence type="ECO:0000256" key="2">
    <source>
        <dbReference type="SAM" id="Phobius"/>
    </source>
</evidence>
<organism evidence="3 4">
    <name type="scientific">Actinomadura macrotermitis</name>
    <dbReference type="NCBI Taxonomy" id="2585200"/>
    <lineage>
        <taxon>Bacteria</taxon>
        <taxon>Bacillati</taxon>
        <taxon>Actinomycetota</taxon>
        <taxon>Actinomycetes</taxon>
        <taxon>Streptosporangiales</taxon>
        <taxon>Thermomonosporaceae</taxon>
        <taxon>Actinomadura</taxon>
    </lineage>
</organism>
<feature type="transmembrane region" description="Helical" evidence="2">
    <location>
        <begin position="35"/>
        <end position="60"/>
    </location>
</feature>
<protein>
    <submittedName>
        <fullName evidence="3">Uncharacterized protein</fullName>
    </submittedName>
</protein>
<sequence length="102" mass="11041">MHDFPQHPPAGPAYGPPGIPPRDPRIRPAVLGGLIASYVSILMLYNVLAAPAAVTSVLAIRNATADPDRSRLFVMWTWSILAVATVLYIGVIVLVVLWATRR</sequence>
<dbReference type="RefSeq" id="WP_153542198.1">
    <property type="nucleotide sequence ID" value="NZ_WEGH01000008.1"/>
</dbReference>
<reference evidence="3 4" key="1">
    <citation type="submission" date="2019-10" db="EMBL/GenBank/DDBJ databases">
        <title>Actinomadura rubteroloni sp. nov. and Actinomadura macrotermitis sp. nov., isolated from the gut of fungus growing-termite Macrotermes natalensis.</title>
        <authorList>
            <person name="Benndorf R."/>
            <person name="Martin K."/>
            <person name="Kuefner M."/>
            <person name="De Beer W."/>
            <person name="Kaster A.-K."/>
            <person name="Vollmers J."/>
            <person name="Poulsen M."/>
            <person name="Beemelmanns C."/>
        </authorList>
    </citation>
    <scope>NUCLEOTIDE SEQUENCE [LARGE SCALE GENOMIC DNA]</scope>
    <source>
        <strain evidence="3 4">RB68</strain>
    </source>
</reference>
<proteinExistence type="predicted"/>
<dbReference type="AlphaFoldDB" id="A0A7K0C8R4"/>
<comment type="caution">
    <text evidence="3">The sequence shown here is derived from an EMBL/GenBank/DDBJ whole genome shotgun (WGS) entry which is preliminary data.</text>
</comment>
<evidence type="ECO:0000256" key="1">
    <source>
        <dbReference type="SAM" id="MobiDB-lite"/>
    </source>
</evidence>
<dbReference type="Proteomes" id="UP000487268">
    <property type="component" value="Unassembled WGS sequence"/>
</dbReference>
<keyword evidence="2" id="KW-0472">Membrane</keyword>